<feature type="transmembrane region" description="Helical" evidence="1">
    <location>
        <begin position="55"/>
        <end position="77"/>
    </location>
</feature>
<keyword evidence="1" id="KW-1133">Transmembrane helix</keyword>
<proteinExistence type="predicted"/>
<protein>
    <recommendedName>
        <fullName evidence="4">Transmembrane protein</fullName>
    </recommendedName>
</protein>
<evidence type="ECO:0000313" key="2">
    <source>
        <dbReference type="EMBL" id="WRL47033.1"/>
    </source>
</evidence>
<organism evidence="2 3">
    <name type="scientific">Aromatoleum evansii</name>
    <name type="common">Azoarcus evansii</name>
    <dbReference type="NCBI Taxonomy" id="59406"/>
    <lineage>
        <taxon>Bacteria</taxon>
        <taxon>Pseudomonadati</taxon>
        <taxon>Pseudomonadota</taxon>
        <taxon>Betaproteobacteria</taxon>
        <taxon>Rhodocyclales</taxon>
        <taxon>Rhodocyclaceae</taxon>
        <taxon>Aromatoleum</taxon>
    </lineage>
</organism>
<name>A0ABZ1AMP7_AROEV</name>
<keyword evidence="1" id="KW-0812">Transmembrane</keyword>
<dbReference type="RefSeq" id="WP_407279669.1">
    <property type="nucleotide sequence ID" value="NZ_CP141259.1"/>
</dbReference>
<keyword evidence="1" id="KW-0472">Membrane</keyword>
<accession>A0ABZ1AMP7</accession>
<evidence type="ECO:0000256" key="1">
    <source>
        <dbReference type="SAM" id="Phobius"/>
    </source>
</evidence>
<keyword evidence="3" id="KW-1185">Reference proteome</keyword>
<evidence type="ECO:0000313" key="3">
    <source>
        <dbReference type="Proteomes" id="UP001626593"/>
    </source>
</evidence>
<evidence type="ECO:0008006" key="4">
    <source>
        <dbReference type="Google" id="ProtNLM"/>
    </source>
</evidence>
<reference evidence="2 3" key="1">
    <citation type="submission" date="2023-12" db="EMBL/GenBank/DDBJ databases">
        <title>A. evansii MAY27, complete genome.</title>
        <authorList>
            <person name="Wang Y."/>
        </authorList>
    </citation>
    <scope>NUCLEOTIDE SEQUENCE [LARGE SCALE GENOMIC DNA]</scope>
    <source>
        <strain evidence="2 3">MAY27</strain>
    </source>
</reference>
<dbReference type="Proteomes" id="UP001626593">
    <property type="component" value="Chromosome"/>
</dbReference>
<gene>
    <name evidence="2" type="ORF">U5817_02970</name>
</gene>
<sequence length="85" mass="9685">MTLLPVVRIALCLGLTYFFARTWFASAWSEAAWTWLNARIRRGQDPSFVSDLELIVVVATSVLLAWLCVWGVSRAWLKGREARNT</sequence>
<dbReference type="EMBL" id="CP141259">
    <property type="protein sequence ID" value="WRL47033.1"/>
    <property type="molecule type" value="Genomic_DNA"/>
</dbReference>